<keyword evidence="1" id="KW-0433">Leucine-rich repeat</keyword>
<dbReference type="EMBL" id="JASCZI010241806">
    <property type="protein sequence ID" value="MED6207174.1"/>
    <property type="molecule type" value="Genomic_DNA"/>
</dbReference>
<evidence type="ECO:0000256" key="1">
    <source>
        <dbReference type="ARBA" id="ARBA00022614"/>
    </source>
</evidence>
<dbReference type="InterPro" id="IPR011713">
    <property type="entry name" value="Leu-rich_rpt_3"/>
</dbReference>
<dbReference type="Gene3D" id="3.80.10.10">
    <property type="entry name" value="Ribonuclease Inhibitor"/>
    <property type="match status" value="2"/>
</dbReference>
<dbReference type="Proteomes" id="UP001341840">
    <property type="component" value="Unassembled WGS sequence"/>
</dbReference>
<dbReference type="PANTHER" id="PTHR11017">
    <property type="entry name" value="LEUCINE-RICH REPEAT-CONTAINING PROTEIN"/>
    <property type="match status" value="1"/>
</dbReference>
<dbReference type="InterPro" id="IPR032675">
    <property type="entry name" value="LRR_dom_sf"/>
</dbReference>
<proteinExistence type="predicted"/>
<name>A0ABU6YB33_9FABA</name>
<reference evidence="3 4" key="1">
    <citation type="journal article" date="2023" name="Plants (Basel)">
        <title>Bridging the Gap: Combining Genomics and Transcriptomics Approaches to Understand Stylosanthes scabra, an Orphan Legume from the Brazilian Caatinga.</title>
        <authorList>
            <person name="Ferreira-Neto J.R.C."/>
            <person name="da Silva M.D."/>
            <person name="Binneck E."/>
            <person name="de Melo N.F."/>
            <person name="da Silva R.H."/>
            <person name="de Melo A.L.T.M."/>
            <person name="Pandolfi V."/>
            <person name="Bustamante F.O."/>
            <person name="Brasileiro-Vidal A.C."/>
            <person name="Benko-Iseppon A.M."/>
        </authorList>
    </citation>
    <scope>NUCLEOTIDE SEQUENCE [LARGE SCALE GENOMIC DNA]</scope>
    <source>
        <tissue evidence="3">Leaves</tissue>
    </source>
</reference>
<protein>
    <submittedName>
        <fullName evidence="3">Uncharacterized protein</fullName>
    </submittedName>
</protein>
<evidence type="ECO:0000313" key="3">
    <source>
        <dbReference type="EMBL" id="MED6207174.1"/>
    </source>
</evidence>
<accession>A0ABU6YB33</accession>
<sequence length="528" mass="61589">MPHPRFLKFYAPWDRRQSNVYIPTTLEPFSAKLRYLEWNSYPLNSLPSRFCAEKLVEIRMPYSEISKLWDGKQDLENLTVLDLRGCIKLVELPDFGKATKLKTIYLCYCEKLCQLHPSILYIQTLEQLHLNGCKELKSVKGNWKSLKGLYATNCSSLEEFSVSSEKLRNLCLCRSRIKSLPNEFCCLTSLKQICLCNCTELIELPDNIKALSRLTTLEVSGCCGLRCIPELPPSIEEFRAVGCTSLERVFSLKAVFSLNRRKISFVNCKRLEEESVNDIMEDAHLTICRNILLWSEDRYLMNYDHYLDMEGRVCYPHYLDMVGHVCYPGYKVPKWFRFQAEEASISRDYFDEWGGVGIKCEYSIMGDGLKHMFVHKEQCVVPERRWISDHVFIWTDIHGSYYILSKINSFIGNDDDDESPCNQKISFRFIADRQKSGERQEYEDSFIKGCGVFPMYDSALVDAIQNIQLEFELNPHHNSIPRVNLDSFKNEMIRRCTGKSKLRHDSCWLCQELRRFLDLGFSDLVPRI</sequence>
<dbReference type="SUPFAM" id="SSF52058">
    <property type="entry name" value="L domain-like"/>
    <property type="match status" value="1"/>
</dbReference>
<organism evidence="3 4">
    <name type="scientific">Stylosanthes scabra</name>
    <dbReference type="NCBI Taxonomy" id="79078"/>
    <lineage>
        <taxon>Eukaryota</taxon>
        <taxon>Viridiplantae</taxon>
        <taxon>Streptophyta</taxon>
        <taxon>Embryophyta</taxon>
        <taxon>Tracheophyta</taxon>
        <taxon>Spermatophyta</taxon>
        <taxon>Magnoliopsida</taxon>
        <taxon>eudicotyledons</taxon>
        <taxon>Gunneridae</taxon>
        <taxon>Pentapetalae</taxon>
        <taxon>rosids</taxon>
        <taxon>fabids</taxon>
        <taxon>Fabales</taxon>
        <taxon>Fabaceae</taxon>
        <taxon>Papilionoideae</taxon>
        <taxon>50 kb inversion clade</taxon>
        <taxon>dalbergioids sensu lato</taxon>
        <taxon>Dalbergieae</taxon>
        <taxon>Pterocarpus clade</taxon>
        <taxon>Stylosanthes</taxon>
    </lineage>
</organism>
<keyword evidence="2" id="KW-0677">Repeat</keyword>
<comment type="caution">
    <text evidence="3">The sequence shown here is derived from an EMBL/GenBank/DDBJ whole genome shotgun (WGS) entry which is preliminary data.</text>
</comment>
<evidence type="ECO:0000256" key="2">
    <source>
        <dbReference type="ARBA" id="ARBA00022737"/>
    </source>
</evidence>
<dbReference type="PANTHER" id="PTHR11017:SF385">
    <property type="entry name" value="DISEASE RESISTANCE PROTEIN (TIR-NBS-LRR CLASS)-RELATED"/>
    <property type="match status" value="1"/>
</dbReference>
<gene>
    <name evidence="3" type="ORF">PIB30_033368</name>
</gene>
<evidence type="ECO:0000313" key="4">
    <source>
        <dbReference type="Proteomes" id="UP001341840"/>
    </source>
</evidence>
<dbReference type="InterPro" id="IPR044974">
    <property type="entry name" value="Disease_R_plants"/>
</dbReference>
<keyword evidence="4" id="KW-1185">Reference proteome</keyword>
<dbReference type="Pfam" id="PF07725">
    <property type="entry name" value="LRR_3"/>
    <property type="match status" value="1"/>
</dbReference>